<evidence type="ECO:0000256" key="1">
    <source>
        <dbReference type="ARBA" id="ARBA00005382"/>
    </source>
</evidence>
<dbReference type="PANTHER" id="PTHR11069">
    <property type="entry name" value="GLUCOSYLCERAMIDASE"/>
    <property type="match status" value="1"/>
</dbReference>
<dbReference type="Pfam" id="PF02055">
    <property type="entry name" value="Glyco_hydro_30"/>
    <property type="match status" value="1"/>
</dbReference>
<keyword evidence="2" id="KW-0732">Signal</keyword>
<dbReference type="InterPro" id="IPR001139">
    <property type="entry name" value="Glyco_hydro_30"/>
</dbReference>
<dbReference type="Gene3D" id="2.80.10.50">
    <property type="match status" value="2"/>
</dbReference>
<evidence type="ECO:0000313" key="7">
    <source>
        <dbReference type="Proteomes" id="UP000292003"/>
    </source>
</evidence>
<evidence type="ECO:0000256" key="2">
    <source>
        <dbReference type="ARBA" id="ARBA00022729"/>
    </source>
</evidence>
<keyword evidence="7" id="KW-1185">Reference proteome</keyword>
<dbReference type="GO" id="GO:0016020">
    <property type="term" value="C:membrane"/>
    <property type="evidence" value="ECO:0007669"/>
    <property type="project" value="GOC"/>
</dbReference>
<evidence type="ECO:0000313" key="6">
    <source>
        <dbReference type="EMBL" id="RZQ60813.1"/>
    </source>
</evidence>
<feature type="domain" description="Ricin B lectin" evidence="5">
    <location>
        <begin position="508"/>
        <end position="634"/>
    </location>
</feature>
<dbReference type="GO" id="GO:0006680">
    <property type="term" value="P:glucosylceramide catabolic process"/>
    <property type="evidence" value="ECO:0007669"/>
    <property type="project" value="TreeGrafter"/>
</dbReference>
<name>A0A4Q7J3B2_9PSEU</name>
<sequence>MVSPTTGGRRTLLCDDGRGGTAVSPFRGRLSIVLVAVLAAGGLVTLPAQAAGEVVSSWLTTTSDSRGRVVTRGLQPQPQVRFTPGTGTGGQTITVDETVTYQQFEGGGASFTDTAAWLMNSSGALSPATREDTMRKLFDPNTGIGLSFLRNPMGASDLARFDYSFDNTCCDVNDFDIGHDLADVLPLTKRARELNPPLKVMASPWSAPAWMKDNNHMHQGWLQAQYYGAYGQYFAKYIQEYQARGVRIDYVSPQNEPTCCAGYPSMHWNTEGLMYFTKNALWPAFRAAGITTKTLINDWNWDGYATWARPQLQDPAIRDDPLFGGIAWHGYGGDVATQTQAHNEFPGLNTYDTEHSGGNWIADQHLEDMNNTIDYTRNWGRSHVKWSLAVDQNQGPHNGGCGICTGLITVHNGGPNHGRVDYTIEYYTMGHLTKFVKPGAVRIGSNDNAAVRNVAWRNPDGSKALIAYNTSGTQQNVRVNWGNQSFTYDLPARTSATFTWSGTQGSLGPVGTVTGLAGKCMDVAGAQAANGTAVQLWDCNGTTAQRWTRAGDGTLRALGLCLDVTGASTVNGAKLQLWECHGGGAQQWTPTAGRDLVNPASGRCLDVTGNNSANGARLQIWDCTGASNQKWTVPA</sequence>
<dbReference type="GO" id="GO:0004348">
    <property type="term" value="F:glucosylceramidase activity"/>
    <property type="evidence" value="ECO:0007669"/>
    <property type="project" value="InterPro"/>
</dbReference>
<dbReference type="InterPro" id="IPR033452">
    <property type="entry name" value="GH30_C"/>
</dbReference>
<keyword evidence="3 4" id="KW-0378">Hydrolase</keyword>
<dbReference type="Gene3D" id="2.60.40.1180">
    <property type="entry name" value="Golgi alpha-mannosidase II"/>
    <property type="match status" value="1"/>
</dbReference>
<dbReference type="Gene3D" id="3.20.20.80">
    <property type="entry name" value="Glycosidases"/>
    <property type="match status" value="1"/>
</dbReference>
<dbReference type="PROSITE" id="PS50231">
    <property type="entry name" value="RICIN_B_LECTIN"/>
    <property type="match status" value="1"/>
</dbReference>
<proteinExistence type="inferred from homology"/>
<reference evidence="6 7" key="1">
    <citation type="submission" date="2019-02" db="EMBL/GenBank/DDBJ databases">
        <title>Draft genome sequence of Amycolatopsis sp. 8-3EHSu isolated from roots of Suaeda maritima.</title>
        <authorList>
            <person name="Duangmal K."/>
            <person name="Chantavorakit T."/>
        </authorList>
    </citation>
    <scope>NUCLEOTIDE SEQUENCE [LARGE SCALE GENOMIC DNA]</scope>
    <source>
        <strain evidence="6 7">8-3EHSu</strain>
    </source>
</reference>
<dbReference type="InterPro" id="IPR033453">
    <property type="entry name" value="Glyco_hydro_30_TIM-barrel"/>
</dbReference>
<dbReference type="PANTHER" id="PTHR11069:SF23">
    <property type="entry name" value="LYSOSOMAL ACID GLUCOSYLCERAMIDASE"/>
    <property type="match status" value="1"/>
</dbReference>
<keyword evidence="4" id="KW-0326">Glycosidase</keyword>
<dbReference type="EMBL" id="SFCC01000015">
    <property type="protein sequence ID" value="RZQ60813.1"/>
    <property type="molecule type" value="Genomic_DNA"/>
</dbReference>
<comment type="caution">
    <text evidence="6">The sequence shown here is derived from an EMBL/GenBank/DDBJ whole genome shotgun (WGS) entry which is preliminary data.</text>
</comment>
<evidence type="ECO:0000259" key="5">
    <source>
        <dbReference type="SMART" id="SM00458"/>
    </source>
</evidence>
<accession>A0A4Q7J3B2</accession>
<organism evidence="6 7">
    <name type="scientific">Amycolatopsis suaedae</name>
    <dbReference type="NCBI Taxonomy" id="2510978"/>
    <lineage>
        <taxon>Bacteria</taxon>
        <taxon>Bacillati</taxon>
        <taxon>Actinomycetota</taxon>
        <taxon>Actinomycetes</taxon>
        <taxon>Pseudonocardiales</taxon>
        <taxon>Pseudonocardiaceae</taxon>
        <taxon>Amycolatopsis</taxon>
    </lineage>
</organism>
<dbReference type="InterPro" id="IPR017853">
    <property type="entry name" value="GH"/>
</dbReference>
<dbReference type="SMART" id="SM00458">
    <property type="entry name" value="RICIN"/>
    <property type="match status" value="1"/>
</dbReference>
<dbReference type="InterPro" id="IPR013780">
    <property type="entry name" value="Glyco_hydro_b"/>
</dbReference>
<dbReference type="Proteomes" id="UP000292003">
    <property type="component" value="Unassembled WGS sequence"/>
</dbReference>
<dbReference type="SUPFAM" id="SSF50370">
    <property type="entry name" value="Ricin B-like lectins"/>
    <property type="match status" value="1"/>
</dbReference>
<dbReference type="CDD" id="cd23451">
    <property type="entry name" value="beta-trefoil_Ricin_laminarinase"/>
    <property type="match status" value="1"/>
</dbReference>
<gene>
    <name evidence="6" type="ORF">EWH70_27300</name>
</gene>
<dbReference type="Pfam" id="PF17189">
    <property type="entry name" value="Glyco_hydro_30C"/>
    <property type="match status" value="1"/>
</dbReference>
<dbReference type="Pfam" id="PF00652">
    <property type="entry name" value="Ricin_B_lectin"/>
    <property type="match status" value="1"/>
</dbReference>
<comment type="similarity">
    <text evidence="1 4">Belongs to the glycosyl hydrolase 30 family.</text>
</comment>
<dbReference type="InterPro" id="IPR000772">
    <property type="entry name" value="Ricin_B_lectin"/>
</dbReference>
<evidence type="ECO:0000256" key="4">
    <source>
        <dbReference type="RuleBase" id="RU361188"/>
    </source>
</evidence>
<dbReference type="InterPro" id="IPR035992">
    <property type="entry name" value="Ricin_B-like_lectins"/>
</dbReference>
<dbReference type="OrthoDB" id="9806701at2"/>
<dbReference type="AlphaFoldDB" id="A0A4Q7J3B2"/>
<dbReference type="SUPFAM" id="SSF51445">
    <property type="entry name" value="(Trans)glycosidases"/>
    <property type="match status" value="1"/>
</dbReference>
<dbReference type="SUPFAM" id="SSF51011">
    <property type="entry name" value="Glycosyl hydrolase domain"/>
    <property type="match status" value="1"/>
</dbReference>
<evidence type="ECO:0000256" key="3">
    <source>
        <dbReference type="ARBA" id="ARBA00022801"/>
    </source>
</evidence>
<protein>
    <submittedName>
        <fullName evidence="6">Glucosylceramidase</fullName>
    </submittedName>
</protein>